<name>A0A9W7CB48_9STRA</name>
<dbReference type="Pfam" id="PF13733">
    <property type="entry name" value="Glyco_transf_7N"/>
    <property type="match status" value="1"/>
</dbReference>
<dbReference type="PRINTS" id="PR02050">
    <property type="entry name" value="B14GALTRFASE"/>
</dbReference>
<evidence type="ECO:0000256" key="11">
    <source>
        <dbReference type="SAM" id="MobiDB-lite"/>
    </source>
</evidence>
<comment type="caution">
    <text evidence="13">The sequence shown here is derived from an EMBL/GenBank/DDBJ whole genome shotgun (WGS) entry which is preliminary data.</text>
</comment>
<comment type="pathway">
    <text evidence="2">Protein modification; protein glycosylation.</text>
</comment>
<dbReference type="InterPro" id="IPR001202">
    <property type="entry name" value="WW_dom"/>
</dbReference>
<proteinExistence type="inferred from homology"/>
<dbReference type="OrthoDB" id="10016069at2759"/>
<organism evidence="13 14">
    <name type="scientific">Triparma laevis f. longispina</name>
    <dbReference type="NCBI Taxonomy" id="1714387"/>
    <lineage>
        <taxon>Eukaryota</taxon>
        <taxon>Sar</taxon>
        <taxon>Stramenopiles</taxon>
        <taxon>Ochrophyta</taxon>
        <taxon>Bolidophyceae</taxon>
        <taxon>Parmales</taxon>
        <taxon>Triparmaceae</taxon>
        <taxon>Triparma</taxon>
    </lineage>
</organism>
<evidence type="ECO:0000313" key="14">
    <source>
        <dbReference type="Proteomes" id="UP001165122"/>
    </source>
</evidence>
<dbReference type="InterPro" id="IPR027995">
    <property type="entry name" value="Galactosyl_T_N"/>
</dbReference>
<evidence type="ECO:0000256" key="1">
    <source>
        <dbReference type="ARBA" id="ARBA00004606"/>
    </source>
</evidence>
<feature type="compositionally biased region" description="Basic and acidic residues" evidence="11">
    <location>
        <begin position="48"/>
        <end position="58"/>
    </location>
</feature>
<reference evidence="14" key="1">
    <citation type="journal article" date="2023" name="Commun. Biol.">
        <title>Genome analysis of Parmales, the sister group of diatoms, reveals the evolutionary specialization of diatoms from phago-mixotrophs to photoautotrophs.</title>
        <authorList>
            <person name="Ban H."/>
            <person name="Sato S."/>
            <person name="Yoshikawa S."/>
            <person name="Yamada K."/>
            <person name="Nakamura Y."/>
            <person name="Ichinomiya M."/>
            <person name="Sato N."/>
            <person name="Blanc-Mathieu R."/>
            <person name="Endo H."/>
            <person name="Kuwata A."/>
            <person name="Ogata H."/>
        </authorList>
    </citation>
    <scope>NUCLEOTIDE SEQUENCE [LARGE SCALE GENOMIC DNA]</scope>
    <source>
        <strain evidence="14">NIES 3700</strain>
    </source>
</reference>
<evidence type="ECO:0000259" key="12">
    <source>
        <dbReference type="PROSITE" id="PS50020"/>
    </source>
</evidence>
<sequence>MSSDTPLPPGWTKEFSKSQQKHYYYHHKTNARQWHPPTLTEAQNPELAAERARRKTIEECNQQTDSTATPSASTTSAAGKRKRDDPNPTSTTSSTSISKQSKPSPLTSVAIIVPFRDLHLEQKRSSHLSQFSPYISNFLAGSSEIKNYHVYVVEQNEDGRKFNRGKLLNIGYKIAKESSLGHNTFIFHDVDLLPAQNLLKYYSKLPTQPIHIARCWDRYSNNPKYFGGIVSFSRESMEKINGYPNNFWGWGGEDDEMNKRCETTKIKWVGVEEKGGIRDLEEMDIQEKMTFLRGHKEWKCHMKNEVLAEHSSTWSTNGLSSLAYTEICRCYVDEEKCGRNVTKVTVDVGLNGDHWTNEKSDVENLDYTEPEKVRASKK</sequence>
<dbReference type="InterPro" id="IPR027791">
    <property type="entry name" value="Galactosyl_T_C"/>
</dbReference>
<dbReference type="Pfam" id="PF02709">
    <property type="entry name" value="Glyco_transf_7C"/>
    <property type="match status" value="1"/>
</dbReference>
<evidence type="ECO:0000256" key="6">
    <source>
        <dbReference type="ARBA" id="ARBA00022692"/>
    </source>
</evidence>
<dbReference type="Proteomes" id="UP001165122">
    <property type="component" value="Unassembled WGS sequence"/>
</dbReference>
<keyword evidence="7" id="KW-0735">Signal-anchor</keyword>
<dbReference type="PANTHER" id="PTHR19300:SF57">
    <property type="entry name" value="BETA-1,4-N-ACETYLGALACTOSAMINYLTRANSFERASE"/>
    <property type="match status" value="1"/>
</dbReference>
<evidence type="ECO:0000256" key="7">
    <source>
        <dbReference type="ARBA" id="ARBA00022968"/>
    </source>
</evidence>
<dbReference type="SMART" id="SM00456">
    <property type="entry name" value="WW"/>
    <property type="match status" value="1"/>
</dbReference>
<dbReference type="Pfam" id="PF00397">
    <property type="entry name" value="WW"/>
    <property type="match status" value="1"/>
</dbReference>
<evidence type="ECO:0000256" key="8">
    <source>
        <dbReference type="ARBA" id="ARBA00022989"/>
    </source>
</evidence>
<evidence type="ECO:0000256" key="2">
    <source>
        <dbReference type="ARBA" id="ARBA00004922"/>
    </source>
</evidence>
<dbReference type="GO" id="GO:0005975">
    <property type="term" value="P:carbohydrate metabolic process"/>
    <property type="evidence" value="ECO:0007669"/>
    <property type="project" value="InterPro"/>
</dbReference>
<comment type="subcellular location">
    <subcellularLocation>
        <location evidence="1">Membrane</location>
        <topology evidence="1">Single-pass type II membrane protein</topology>
    </subcellularLocation>
</comment>
<dbReference type="SUPFAM" id="SSF51045">
    <property type="entry name" value="WW domain"/>
    <property type="match status" value="1"/>
</dbReference>
<keyword evidence="6" id="KW-0812">Transmembrane</keyword>
<evidence type="ECO:0000256" key="10">
    <source>
        <dbReference type="ARBA" id="ARBA00023180"/>
    </source>
</evidence>
<accession>A0A9W7CB48</accession>
<dbReference type="GO" id="GO:0016020">
    <property type="term" value="C:membrane"/>
    <property type="evidence" value="ECO:0007669"/>
    <property type="project" value="UniProtKB-SubCell"/>
</dbReference>
<dbReference type="PROSITE" id="PS50020">
    <property type="entry name" value="WW_DOMAIN_2"/>
    <property type="match status" value="1"/>
</dbReference>
<dbReference type="PANTHER" id="PTHR19300">
    <property type="entry name" value="BETA-1,4-GALACTOSYLTRANSFERASE"/>
    <property type="match status" value="1"/>
</dbReference>
<dbReference type="AlphaFoldDB" id="A0A9W7CB48"/>
<dbReference type="InterPro" id="IPR036020">
    <property type="entry name" value="WW_dom_sf"/>
</dbReference>
<dbReference type="CDD" id="cd00201">
    <property type="entry name" value="WW"/>
    <property type="match status" value="1"/>
</dbReference>
<gene>
    <name evidence="13" type="ORF">TrLO_g1145</name>
</gene>
<evidence type="ECO:0000256" key="5">
    <source>
        <dbReference type="ARBA" id="ARBA00022679"/>
    </source>
</evidence>
<feature type="compositionally biased region" description="Low complexity" evidence="11">
    <location>
        <begin position="87"/>
        <end position="102"/>
    </location>
</feature>
<keyword evidence="4" id="KW-0328">Glycosyltransferase</keyword>
<keyword evidence="14" id="KW-1185">Reference proteome</keyword>
<evidence type="ECO:0000313" key="13">
    <source>
        <dbReference type="EMBL" id="GMI01381.1"/>
    </source>
</evidence>
<dbReference type="Gene3D" id="2.20.70.10">
    <property type="match status" value="1"/>
</dbReference>
<dbReference type="GO" id="GO:0008378">
    <property type="term" value="F:galactosyltransferase activity"/>
    <property type="evidence" value="ECO:0007669"/>
    <property type="project" value="TreeGrafter"/>
</dbReference>
<dbReference type="SUPFAM" id="SSF53448">
    <property type="entry name" value="Nucleotide-diphospho-sugar transferases"/>
    <property type="match status" value="1"/>
</dbReference>
<keyword evidence="10" id="KW-0325">Glycoprotein</keyword>
<feature type="compositionally biased region" description="Basic residues" evidence="11">
    <location>
        <begin position="19"/>
        <end position="30"/>
    </location>
</feature>
<keyword evidence="5" id="KW-0808">Transferase</keyword>
<dbReference type="InterPro" id="IPR029044">
    <property type="entry name" value="Nucleotide-diphossugar_trans"/>
</dbReference>
<protein>
    <recommendedName>
        <fullName evidence="12">WW domain-containing protein</fullName>
    </recommendedName>
</protein>
<evidence type="ECO:0000256" key="9">
    <source>
        <dbReference type="ARBA" id="ARBA00023136"/>
    </source>
</evidence>
<dbReference type="EMBL" id="BRXW01000033">
    <property type="protein sequence ID" value="GMI01381.1"/>
    <property type="molecule type" value="Genomic_DNA"/>
</dbReference>
<comment type="similarity">
    <text evidence="3">Belongs to the glycosyltransferase 7 family.</text>
</comment>
<evidence type="ECO:0000256" key="3">
    <source>
        <dbReference type="ARBA" id="ARBA00005735"/>
    </source>
</evidence>
<feature type="region of interest" description="Disordered" evidence="11">
    <location>
        <begin position="1"/>
        <end position="102"/>
    </location>
</feature>
<dbReference type="InterPro" id="IPR003859">
    <property type="entry name" value="Galactosyl_T"/>
</dbReference>
<evidence type="ECO:0000256" key="4">
    <source>
        <dbReference type="ARBA" id="ARBA00022676"/>
    </source>
</evidence>
<keyword evidence="9" id="KW-0472">Membrane</keyword>
<dbReference type="Gene3D" id="3.90.550.10">
    <property type="entry name" value="Spore Coat Polysaccharide Biosynthesis Protein SpsA, Chain A"/>
    <property type="match status" value="1"/>
</dbReference>
<keyword evidence="8" id="KW-1133">Transmembrane helix</keyword>
<feature type="domain" description="WW" evidence="12">
    <location>
        <begin position="5"/>
        <end position="39"/>
    </location>
</feature>
<dbReference type="GO" id="GO:0005794">
    <property type="term" value="C:Golgi apparatus"/>
    <property type="evidence" value="ECO:0007669"/>
    <property type="project" value="TreeGrafter"/>
</dbReference>
<feature type="compositionally biased region" description="Low complexity" evidence="11">
    <location>
        <begin position="66"/>
        <end position="78"/>
    </location>
</feature>